<dbReference type="Proteomes" id="UP000011718">
    <property type="component" value="Chromosome"/>
</dbReference>
<organism evidence="2 3">
    <name type="scientific">Methanosarcina mazei Tuc01</name>
    <dbReference type="NCBI Taxonomy" id="1236903"/>
    <lineage>
        <taxon>Archaea</taxon>
        <taxon>Methanobacteriati</taxon>
        <taxon>Methanobacteriota</taxon>
        <taxon>Stenosarchaea group</taxon>
        <taxon>Methanomicrobia</taxon>
        <taxon>Methanosarcinales</taxon>
        <taxon>Methanosarcinaceae</taxon>
        <taxon>Methanosarcina</taxon>
    </lineage>
</organism>
<proteinExistence type="predicted"/>
<reference evidence="2 3" key="1">
    <citation type="journal article" date="2013" name="Genome Announc.">
        <title>Complete Genome of a Methanosarcina mazei Strain Isolated from Sediment Samples from an Amazonian Flooded Area.</title>
        <authorList>
            <person name="Assis das Gracas D."/>
            <person name="Thiago Juca Ramos R."/>
            <person name="Vieira Araujo A.C."/>
            <person name="Zahlouth R."/>
            <person name="Ribeiro Carneiro A."/>
            <person name="Souza Lopes T."/>
            <person name="Azevedo Barauna R."/>
            <person name="Azevedo V."/>
            <person name="Cruz Schneider M.P."/>
            <person name="Pellizari V.H."/>
            <person name="Silva A."/>
        </authorList>
    </citation>
    <scope>NUCLEOTIDE SEQUENCE [LARGE SCALE GENOMIC DNA]</scope>
    <source>
        <strain evidence="2 3">Tuc01</strain>
    </source>
</reference>
<keyword evidence="1" id="KW-0812">Transmembrane</keyword>
<protein>
    <submittedName>
        <fullName evidence="2">Uncharacterized protein</fullName>
    </submittedName>
</protein>
<keyword evidence="1" id="KW-1133">Transmembrane helix</keyword>
<name>M1QM85_METMZ</name>
<sequence length="106" mass="12205">MGAAPLDFSEIQEVGHLKTFQDCPITREATVLTSGPGNNHPSFIDLFFIDFFFIDFFFIDIFFIKISLINIFFIFCFLPALCQNVPQKSHIILRDTVYSETFLTIP</sequence>
<evidence type="ECO:0000256" key="1">
    <source>
        <dbReference type="SAM" id="Phobius"/>
    </source>
</evidence>
<dbReference type="BioCyc" id="MMAZ1236903:G139K-2734-MONOMER"/>
<evidence type="ECO:0000313" key="2">
    <source>
        <dbReference type="EMBL" id="AGF98149.1"/>
    </source>
</evidence>
<dbReference type="EMBL" id="CP004144">
    <property type="protein sequence ID" value="AGF98149.1"/>
    <property type="molecule type" value="Genomic_DNA"/>
</dbReference>
<evidence type="ECO:0000313" key="3">
    <source>
        <dbReference type="Proteomes" id="UP000011718"/>
    </source>
</evidence>
<gene>
    <name evidence="2" type="ORF">MmTuc01_2872</name>
</gene>
<dbReference type="KEGG" id="mmaz:MmTuc01_2872"/>
<accession>M1QM85</accession>
<dbReference type="HOGENOM" id="CLU_2217084_0_0_2"/>
<feature type="transmembrane region" description="Helical" evidence="1">
    <location>
        <begin position="51"/>
        <end position="78"/>
    </location>
</feature>
<dbReference type="AlphaFoldDB" id="M1QM85"/>
<keyword evidence="1" id="KW-0472">Membrane</keyword>